<protein>
    <submittedName>
        <fullName evidence="1">Uncharacterized protein</fullName>
    </submittedName>
</protein>
<name>G3A4J5_9RALS</name>
<gene>
    <name evidence="1" type="ORF">RALSY_30599</name>
</gene>
<organism evidence="1">
    <name type="scientific">Ralstonia syzygii R24</name>
    <dbReference type="NCBI Taxonomy" id="907261"/>
    <lineage>
        <taxon>Bacteria</taxon>
        <taxon>Pseudomonadati</taxon>
        <taxon>Pseudomonadota</taxon>
        <taxon>Betaproteobacteria</taxon>
        <taxon>Burkholderiales</taxon>
        <taxon>Burkholderiaceae</taxon>
        <taxon>Ralstonia</taxon>
        <taxon>Ralstonia solanacearum species complex</taxon>
    </lineage>
</organism>
<dbReference type="RefSeq" id="WP_197332517.1">
    <property type="nucleotide sequence ID" value="NZ_CP115944.1"/>
</dbReference>
<proteinExistence type="predicted"/>
<reference evidence="1" key="1">
    <citation type="journal article" date="2011" name="PLoS ONE">
        <title>Ralstonia syzygii, the Blood Disease Bacterium and some Asian R. solanacearum strains form a single genomic species despite divergent lifestyles.</title>
        <authorList>
            <person name="Remenant B."/>
            <person name="de Cambiaire J.C."/>
            <person name="Cellier G."/>
            <person name="Jacobs J.M."/>
            <person name="Mangenot S."/>
            <person name="Barbe V."/>
            <person name="Lajus A."/>
            <person name="Vallenet D."/>
            <person name="Medigue C."/>
            <person name="Fegan M."/>
            <person name="Allen C."/>
            <person name="Prior P."/>
        </authorList>
    </citation>
    <scope>NUCLEOTIDE SEQUENCE</scope>
    <source>
        <strain evidence="1">R24</strain>
    </source>
</reference>
<dbReference type="EMBL" id="FR854088">
    <property type="protein sequence ID" value="CCA88842.1"/>
    <property type="molecule type" value="Genomic_DNA"/>
</dbReference>
<sequence length="112" mass="12499">MVISLCSFLGHDTLAHRALAGRLSRAGQDCKSACTHTLAQNRTIVQLFAAPHFSGKCFIRKPHLNKNTATHAAALRHASRKTLPVKALRDVRRIGKIRAARHRRRRSSITDQ</sequence>
<evidence type="ECO:0000313" key="1">
    <source>
        <dbReference type="EMBL" id="CCA88842.1"/>
    </source>
</evidence>
<reference evidence="1" key="2">
    <citation type="submission" date="2011-04" db="EMBL/GenBank/DDBJ databases">
        <authorList>
            <person name="Genoscope - CEA"/>
        </authorList>
    </citation>
    <scope>NUCLEOTIDE SEQUENCE</scope>
    <source>
        <strain evidence="1">R24</strain>
    </source>
</reference>
<accession>G3A4J5</accession>
<dbReference type="AlphaFoldDB" id="G3A4J5"/>